<organism evidence="2 3">
    <name type="scientific">Trichonephila clavipes</name>
    <name type="common">Golden silk orbweaver</name>
    <name type="synonym">Nephila clavipes</name>
    <dbReference type="NCBI Taxonomy" id="2585209"/>
    <lineage>
        <taxon>Eukaryota</taxon>
        <taxon>Metazoa</taxon>
        <taxon>Ecdysozoa</taxon>
        <taxon>Arthropoda</taxon>
        <taxon>Chelicerata</taxon>
        <taxon>Arachnida</taxon>
        <taxon>Araneae</taxon>
        <taxon>Araneomorphae</taxon>
        <taxon>Entelegynae</taxon>
        <taxon>Araneoidea</taxon>
        <taxon>Nephilidae</taxon>
        <taxon>Trichonephila</taxon>
    </lineage>
</organism>
<keyword evidence="3" id="KW-1185">Reference proteome</keyword>
<evidence type="ECO:0000313" key="2">
    <source>
        <dbReference type="EMBL" id="GFY21983.1"/>
    </source>
</evidence>
<dbReference type="Proteomes" id="UP000887159">
    <property type="component" value="Unassembled WGS sequence"/>
</dbReference>
<sequence>MESLGHSSLPPTALGRQDAEKATFQGYTRAFGDGSSNFEPWPSYVDDTPSLNYHTIPTGGRFSSQQI</sequence>
<evidence type="ECO:0000313" key="3">
    <source>
        <dbReference type="Proteomes" id="UP000887159"/>
    </source>
</evidence>
<gene>
    <name evidence="2" type="ORF">TNCV_3296271</name>
</gene>
<reference evidence="2" key="1">
    <citation type="submission" date="2020-08" db="EMBL/GenBank/DDBJ databases">
        <title>Multicomponent nature underlies the extraordinary mechanical properties of spider dragline silk.</title>
        <authorList>
            <person name="Kono N."/>
            <person name="Nakamura H."/>
            <person name="Mori M."/>
            <person name="Yoshida Y."/>
            <person name="Ohtoshi R."/>
            <person name="Malay A.D."/>
            <person name="Moran D.A.P."/>
            <person name="Tomita M."/>
            <person name="Numata K."/>
            <person name="Arakawa K."/>
        </authorList>
    </citation>
    <scope>NUCLEOTIDE SEQUENCE</scope>
</reference>
<protein>
    <submittedName>
        <fullName evidence="2">Uncharacterized protein</fullName>
    </submittedName>
</protein>
<evidence type="ECO:0000256" key="1">
    <source>
        <dbReference type="SAM" id="MobiDB-lite"/>
    </source>
</evidence>
<comment type="caution">
    <text evidence="2">The sequence shown here is derived from an EMBL/GenBank/DDBJ whole genome shotgun (WGS) entry which is preliminary data.</text>
</comment>
<proteinExistence type="predicted"/>
<dbReference type="EMBL" id="BMAU01021359">
    <property type="protein sequence ID" value="GFY21983.1"/>
    <property type="molecule type" value="Genomic_DNA"/>
</dbReference>
<feature type="compositionally biased region" description="Polar residues" evidence="1">
    <location>
        <begin position="1"/>
        <end position="10"/>
    </location>
</feature>
<name>A0A8X6VSZ2_TRICX</name>
<accession>A0A8X6VSZ2</accession>
<feature type="region of interest" description="Disordered" evidence="1">
    <location>
        <begin position="1"/>
        <end position="21"/>
    </location>
</feature>
<dbReference type="AlphaFoldDB" id="A0A8X6VSZ2"/>